<sequence>MRETLSDKVYRAIKDDINNFRLNPDEFIVEREMAERYGVSKAPVREALHRLCREGRLISYPRKGYLIVSLNEMEFYQTQQLRLINEGFAVRILVREAGPEDIKILRAMADKSDCVSNTEFHCKMAELTGNKFLRDIVANLLDISTRTLNLKNLLNGSNLKTYHLEIVDAIEARDEEKALKFLEMDLKLGNSSFGK</sequence>
<organism evidence="5 6">
    <name type="scientific">Thermoclostridium stercorarium subsp. leptospartum DSM 9219</name>
    <dbReference type="NCBI Taxonomy" id="1346611"/>
    <lineage>
        <taxon>Bacteria</taxon>
        <taxon>Bacillati</taxon>
        <taxon>Bacillota</taxon>
        <taxon>Clostridia</taxon>
        <taxon>Eubacteriales</taxon>
        <taxon>Oscillospiraceae</taxon>
        <taxon>Thermoclostridium</taxon>
    </lineage>
</organism>
<dbReference type="InterPro" id="IPR008920">
    <property type="entry name" value="TF_FadR/GntR_C"/>
</dbReference>
<gene>
    <name evidence="5" type="ORF">CSTERLE_00240</name>
</gene>
<feature type="domain" description="HTH gntR-type" evidence="4">
    <location>
        <begin position="3"/>
        <end position="70"/>
    </location>
</feature>
<dbReference type="GO" id="GO:0003700">
    <property type="term" value="F:DNA-binding transcription factor activity"/>
    <property type="evidence" value="ECO:0007669"/>
    <property type="project" value="InterPro"/>
</dbReference>
<evidence type="ECO:0000256" key="2">
    <source>
        <dbReference type="ARBA" id="ARBA00023125"/>
    </source>
</evidence>
<dbReference type="PROSITE" id="PS50949">
    <property type="entry name" value="HTH_GNTR"/>
    <property type="match status" value="1"/>
</dbReference>
<dbReference type="InterPro" id="IPR036390">
    <property type="entry name" value="WH_DNA-bd_sf"/>
</dbReference>
<reference evidence="5 6" key="1">
    <citation type="submission" date="2016-02" db="EMBL/GenBank/DDBJ databases">
        <title>Comparison of Clostridium stercorarium subspecies using comparative genomics and transcriptomics.</title>
        <authorList>
            <person name="Schellenberg J."/>
            <person name="Thallinger G."/>
            <person name="Levin D.B."/>
            <person name="Zhang X."/>
            <person name="Alvare G."/>
            <person name="Fristensky B."/>
            <person name="Sparling R."/>
        </authorList>
    </citation>
    <scope>NUCLEOTIDE SEQUENCE [LARGE SCALE GENOMIC DNA]</scope>
    <source>
        <strain evidence="5 6">DSM 9219</strain>
    </source>
</reference>
<proteinExistence type="predicted"/>
<dbReference type="InterPro" id="IPR036388">
    <property type="entry name" value="WH-like_DNA-bd_sf"/>
</dbReference>
<accession>A0A1B1YHA5</accession>
<protein>
    <submittedName>
        <fullName evidence="5">Transcriptional regulator</fullName>
    </submittedName>
</protein>
<dbReference type="PANTHER" id="PTHR43537:SF5">
    <property type="entry name" value="UXU OPERON TRANSCRIPTIONAL REGULATOR"/>
    <property type="match status" value="1"/>
</dbReference>
<dbReference type="SUPFAM" id="SSF48008">
    <property type="entry name" value="GntR ligand-binding domain-like"/>
    <property type="match status" value="1"/>
</dbReference>
<evidence type="ECO:0000313" key="5">
    <source>
        <dbReference type="EMBL" id="ANX00131.1"/>
    </source>
</evidence>
<dbReference type="Proteomes" id="UP000092931">
    <property type="component" value="Chromosome"/>
</dbReference>
<evidence type="ECO:0000313" key="6">
    <source>
        <dbReference type="Proteomes" id="UP000092931"/>
    </source>
</evidence>
<name>A0A1B1YHA5_THEST</name>
<dbReference type="InterPro" id="IPR011711">
    <property type="entry name" value="GntR_C"/>
</dbReference>
<dbReference type="SMART" id="SM00895">
    <property type="entry name" value="FCD"/>
    <property type="match status" value="1"/>
</dbReference>
<dbReference type="Gene3D" id="1.10.10.10">
    <property type="entry name" value="Winged helix-like DNA-binding domain superfamily/Winged helix DNA-binding domain"/>
    <property type="match status" value="1"/>
</dbReference>
<keyword evidence="3" id="KW-0804">Transcription</keyword>
<keyword evidence="1" id="KW-0805">Transcription regulation</keyword>
<dbReference type="GO" id="GO:0003677">
    <property type="term" value="F:DNA binding"/>
    <property type="evidence" value="ECO:0007669"/>
    <property type="project" value="UniProtKB-KW"/>
</dbReference>
<dbReference type="EMBL" id="CP014673">
    <property type="protein sequence ID" value="ANX00131.1"/>
    <property type="molecule type" value="Genomic_DNA"/>
</dbReference>
<dbReference type="InterPro" id="IPR000524">
    <property type="entry name" value="Tscrpt_reg_HTH_GntR"/>
</dbReference>
<dbReference type="AlphaFoldDB" id="A0A1B1YHA5"/>
<evidence type="ECO:0000259" key="4">
    <source>
        <dbReference type="PROSITE" id="PS50949"/>
    </source>
</evidence>
<dbReference type="Pfam" id="PF07729">
    <property type="entry name" value="FCD"/>
    <property type="match status" value="1"/>
</dbReference>
<dbReference type="SMART" id="SM00345">
    <property type="entry name" value="HTH_GNTR"/>
    <property type="match status" value="1"/>
</dbReference>
<dbReference type="Pfam" id="PF00392">
    <property type="entry name" value="GntR"/>
    <property type="match status" value="1"/>
</dbReference>
<dbReference type="SUPFAM" id="SSF46785">
    <property type="entry name" value="Winged helix' DNA-binding domain"/>
    <property type="match status" value="1"/>
</dbReference>
<dbReference type="RefSeq" id="WP_065820444.1">
    <property type="nucleotide sequence ID" value="NZ_CP014673.1"/>
</dbReference>
<dbReference type="CDD" id="cd07377">
    <property type="entry name" value="WHTH_GntR"/>
    <property type="match status" value="1"/>
</dbReference>
<evidence type="ECO:0000256" key="3">
    <source>
        <dbReference type="ARBA" id="ARBA00023163"/>
    </source>
</evidence>
<dbReference type="Gene3D" id="1.20.120.530">
    <property type="entry name" value="GntR ligand-binding domain-like"/>
    <property type="match status" value="1"/>
</dbReference>
<keyword evidence="2" id="KW-0238">DNA-binding</keyword>
<dbReference type="PANTHER" id="PTHR43537">
    <property type="entry name" value="TRANSCRIPTIONAL REGULATOR, GNTR FAMILY"/>
    <property type="match status" value="1"/>
</dbReference>
<evidence type="ECO:0000256" key="1">
    <source>
        <dbReference type="ARBA" id="ARBA00023015"/>
    </source>
</evidence>